<organism evidence="8 9">
    <name type="scientific">Coregonus suidteri</name>
    <dbReference type="NCBI Taxonomy" id="861788"/>
    <lineage>
        <taxon>Eukaryota</taxon>
        <taxon>Metazoa</taxon>
        <taxon>Chordata</taxon>
        <taxon>Craniata</taxon>
        <taxon>Vertebrata</taxon>
        <taxon>Euteleostomi</taxon>
        <taxon>Actinopterygii</taxon>
        <taxon>Neopterygii</taxon>
        <taxon>Teleostei</taxon>
        <taxon>Protacanthopterygii</taxon>
        <taxon>Salmoniformes</taxon>
        <taxon>Salmonidae</taxon>
        <taxon>Coregoninae</taxon>
        <taxon>Coregonus</taxon>
    </lineage>
</organism>
<dbReference type="InterPro" id="IPR050826">
    <property type="entry name" value="Krueppel_C2H2_ZnFinger"/>
</dbReference>
<keyword evidence="4" id="KW-0862">Zinc</keyword>
<gene>
    <name evidence="8" type="ORF">J4Q44_G00011020</name>
</gene>
<keyword evidence="5" id="KW-0539">Nucleus</keyword>
<keyword evidence="3 6" id="KW-0863">Zinc-finger</keyword>
<dbReference type="PANTHER" id="PTHR24377">
    <property type="entry name" value="IP01015P-RELATED"/>
    <property type="match status" value="1"/>
</dbReference>
<dbReference type="EMBL" id="JAGTTL010000001">
    <property type="protein sequence ID" value="KAK6329124.1"/>
    <property type="molecule type" value="Genomic_DNA"/>
</dbReference>
<sequence>MQKHQRVRTREKPYKCPDCGTGFSQSQHLKTHQQIHKGEKPHLCTECGKSFARADSLMAHQRVHRVDNKPYGCSDRGKAFSSFGKCNAASENSHRRETVPVLSVREKLCFFNRFEKSSEETHWNETILLLRLGEVSQRHLPYNRTRKYTTDKSHDLSVVEVSLYIVKH</sequence>
<accession>A0AAN8MDS2</accession>
<evidence type="ECO:0000313" key="8">
    <source>
        <dbReference type="EMBL" id="KAK6329124.1"/>
    </source>
</evidence>
<dbReference type="InterPro" id="IPR013087">
    <property type="entry name" value="Znf_C2H2_type"/>
</dbReference>
<dbReference type="GO" id="GO:0008270">
    <property type="term" value="F:zinc ion binding"/>
    <property type="evidence" value="ECO:0007669"/>
    <property type="project" value="UniProtKB-KW"/>
</dbReference>
<reference evidence="8 9" key="1">
    <citation type="submission" date="2021-04" db="EMBL/GenBank/DDBJ databases">
        <authorList>
            <person name="De Guttry C."/>
            <person name="Zahm M."/>
            <person name="Klopp C."/>
            <person name="Cabau C."/>
            <person name="Louis A."/>
            <person name="Berthelot C."/>
            <person name="Parey E."/>
            <person name="Roest Crollius H."/>
            <person name="Montfort J."/>
            <person name="Robinson-Rechavi M."/>
            <person name="Bucao C."/>
            <person name="Bouchez O."/>
            <person name="Gislard M."/>
            <person name="Lluch J."/>
            <person name="Milhes M."/>
            <person name="Lampietro C."/>
            <person name="Lopez Roques C."/>
            <person name="Donnadieu C."/>
            <person name="Braasch I."/>
            <person name="Desvignes T."/>
            <person name="Postlethwait J."/>
            <person name="Bobe J."/>
            <person name="Wedekind C."/>
            <person name="Guiguen Y."/>
        </authorList>
    </citation>
    <scope>NUCLEOTIDE SEQUENCE [LARGE SCALE GENOMIC DNA]</scope>
    <source>
        <strain evidence="8">Cs_M1</strain>
        <tissue evidence="8">Blood</tissue>
    </source>
</reference>
<dbReference type="Proteomes" id="UP001356427">
    <property type="component" value="Unassembled WGS sequence"/>
</dbReference>
<feature type="domain" description="C2H2-type" evidence="7">
    <location>
        <begin position="42"/>
        <end position="69"/>
    </location>
</feature>
<comment type="caution">
    <text evidence="8">The sequence shown here is derived from an EMBL/GenBank/DDBJ whole genome shotgun (WGS) entry which is preliminary data.</text>
</comment>
<evidence type="ECO:0000256" key="3">
    <source>
        <dbReference type="ARBA" id="ARBA00022771"/>
    </source>
</evidence>
<dbReference type="InterPro" id="IPR036236">
    <property type="entry name" value="Znf_C2H2_sf"/>
</dbReference>
<evidence type="ECO:0000259" key="7">
    <source>
        <dbReference type="PROSITE" id="PS50157"/>
    </source>
</evidence>
<keyword evidence="2" id="KW-0677">Repeat</keyword>
<dbReference type="PROSITE" id="PS50157">
    <property type="entry name" value="ZINC_FINGER_C2H2_2"/>
    <property type="match status" value="2"/>
</dbReference>
<evidence type="ECO:0000256" key="2">
    <source>
        <dbReference type="ARBA" id="ARBA00022737"/>
    </source>
</evidence>
<protein>
    <recommendedName>
        <fullName evidence="7">C2H2-type domain-containing protein</fullName>
    </recommendedName>
</protein>
<keyword evidence="1" id="KW-0479">Metal-binding</keyword>
<dbReference type="PROSITE" id="PS00028">
    <property type="entry name" value="ZINC_FINGER_C2H2_1"/>
    <property type="match status" value="2"/>
</dbReference>
<dbReference type="Pfam" id="PF00096">
    <property type="entry name" value="zf-C2H2"/>
    <property type="match status" value="2"/>
</dbReference>
<dbReference type="SMART" id="SM00355">
    <property type="entry name" value="ZnF_C2H2"/>
    <property type="match status" value="2"/>
</dbReference>
<dbReference type="AlphaFoldDB" id="A0AAN8MDS2"/>
<evidence type="ECO:0000313" key="9">
    <source>
        <dbReference type="Proteomes" id="UP001356427"/>
    </source>
</evidence>
<evidence type="ECO:0000256" key="4">
    <source>
        <dbReference type="ARBA" id="ARBA00022833"/>
    </source>
</evidence>
<dbReference type="Gene3D" id="3.30.160.60">
    <property type="entry name" value="Classic Zinc Finger"/>
    <property type="match status" value="2"/>
</dbReference>
<dbReference type="SUPFAM" id="SSF57667">
    <property type="entry name" value="beta-beta-alpha zinc fingers"/>
    <property type="match status" value="1"/>
</dbReference>
<evidence type="ECO:0000256" key="1">
    <source>
        <dbReference type="ARBA" id="ARBA00022723"/>
    </source>
</evidence>
<feature type="domain" description="C2H2-type" evidence="7">
    <location>
        <begin position="14"/>
        <end position="41"/>
    </location>
</feature>
<proteinExistence type="predicted"/>
<evidence type="ECO:0000256" key="5">
    <source>
        <dbReference type="ARBA" id="ARBA00023242"/>
    </source>
</evidence>
<dbReference type="FunFam" id="3.30.160.60:FF:000100">
    <property type="entry name" value="Zinc finger 45-like"/>
    <property type="match status" value="1"/>
</dbReference>
<evidence type="ECO:0000256" key="6">
    <source>
        <dbReference type="PROSITE-ProRule" id="PRU00042"/>
    </source>
</evidence>
<dbReference type="FunFam" id="3.30.160.60:FF:002343">
    <property type="entry name" value="Zinc finger protein 33A"/>
    <property type="match status" value="1"/>
</dbReference>
<name>A0AAN8MDS2_9TELE</name>
<keyword evidence="9" id="KW-1185">Reference proteome</keyword>